<dbReference type="EMBL" id="MPRK01000065">
    <property type="protein sequence ID" value="OOZ41284.1"/>
    <property type="molecule type" value="Genomic_DNA"/>
</dbReference>
<keyword evidence="2" id="KW-1185">Reference proteome</keyword>
<dbReference type="Proteomes" id="UP000190198">
    <property type="component" value="Unassembled WGS sequence"/>
</dbReference>
<protein>
    <submittedName>
        <fullName evidence="1">Uncharacterized protein</fullName>
    </submittedName>
</protein>
<name>A0A1T2L8C1_9GAMM</name>
<accession>A0A1T2L8C1</accession>
<proteinExistence type="predicted"/>
<dbReference type="AlphaFoldDB" id="A0A1T2L8C1"/>
<comment type="caution">
    <text evidence="1">The sequence shown here is derived from an EMBL/GenBank/DDBJ whole genome shotgun (WGS) entry which is preliminary data.</text>
</comment>
<evidence type="ECO:0000313" key="1">
    <source>
        <dbReference type="EMBL" id="OOZ41284.1"/>
    </source>
</evidence>
<sequence>MPLKRSGELIIIMLLRIPSGENDKIVSLQKLTLLTKALSYDSFDTVTIDSSRQLLFSNCEAEASATTIILTCQNHEAVVDRT</sequence>
<gene>
    <name evidence="1" type="ORF">BOW52_04795</name>
</gene>
<organism evidence="1 2">
    <name type="scientific">Solemya elarraichensis gill symbiont</name>
    <dbReference type="NCBI Taxonomy" id="1918949"/>
    <lineage>
        <taxon>Bacteria</taxon>
        <taxon>Pseudomonadati</taxon>
        <taxon>Pseudomonadota</taxon>
        <taxon>Gammaproteobacteria</taxon>
        <taxon>sulfur-oxidizing symbionts</taxon>
    </lineage>
</organism>
<evidence type="ECO:0000313" key="2">
    <source>
        <dbReference type="Proteomes" id="UP000190198"/>
    </source>
</evidence>
<reference evidence="1 2" key="1">
    <citation type="submission" date="2016-11" db="EMBL/GenBank/DDBJ databases">
        <title>Mixed transmission modes and dynamic genome evolution in an obligate animal-bacterial symbiosis.</title>
        <authorList>
            <person name="Russell S.L."/>
            <person name="Corbett-Detig R.B."/>
            <person name="Cavanaugh C.M."/>
        </authorList>
    </citation>
    <scope>NUCLEOTIDE SEQUENCE [LARGE SCALE GENOMIC DNA]</scope>
    <source>
        <strain evidence="1">Sp-SM6</strain>
    </source>
</reference>